<dbReference type="InterPro" id="IPR011499">
    <property type="entry name" value="Lipid_A_biosynth_N"/>
</dbReference>
<keyword evidence="2" id="KW-0812">Transmembrane</keyword>
<sequence>MTSYCFWVATTADFLGIHWSPMKVIGWIGNILFFSRFIIQWIATEKKKAVVVPLAFWYCSLLGSLLLLIYAFYRWDSVFIFAYLFSWIPYSRNLYFAHKERMNSKNNPSSGFNPQSTHASYSQDCPQDQKAVKKSFP</sequence>
<evidence type="ECO:0000313" key="5">
    <source>
        <dbReference type="Proteomes" id="UP000663088"/>
    </source>
</evidence>
<feature type="compositionally biased region" description="Polar residues" evidence="1">
    <location>
        <begin position="104"/>
        <end position="126"/>
    </location>
</feature>
<keyword evidence="2" id="KW-0472">Membrane</keyword>
<dbReference type="SMART" id="SM01259">
    <property type="entry name" value="LAB_N"/>
    <property type="match status" value="1"/>
</dbReference>
<evidence type="ECO:0000259" key="3">
    <source>
        <dbReference type="SMART" id="SM01259"/>
    </source>
</evidence>
<feature type="region of interest" description="Disordered" evidence="1">
    <location>
        <begin position="103"/>
        <end position="137"/>
    </location>
</feature>
<dbReference type="RefSeq" id="WP_206848051.1">
    <property type="nucleotide sequence ID" value="NZ_CP065956.1"/>
</dbReference>
<keyword evidence="5" id="KW-1185">Reference proteome</keyword>
<feature type="domain" description="Lipid A biosynthesis N-terminal" evidence="3">
    <location>
        <begin position="25"/>
        <end position="96"/>
    </location>
</feature>
<reference evidence="4 5" key="1">
    <citation type="submission" date="2020-12" db="EMBL/GenBank/DDBJ databases">
        <authorList>
            <person name="Awala S.I."/>
            <person name="Gwak J.-H."/>
            <person name="Kim S.-J."/>
            <person name="Rhee S.-K."/>
        </authorList>
    </citation>
    <scope>NUCLEOTIDE SEQUENCE [LARGE SCALE GENOMIC DNA]</scope>
    <source>
        <strain evidence="4 5">IT5</strain>
    </source>
</reference>
<keyword evidence="2" id="KW-1133">Transmembrane helix</keyword>
<organism evidence="4 5">
    <name type="scientific">Candidatus Methylacidiphilum infernorum</name>
    <dbReference type="NCBI Taxonomy" id="511746"/>
    <lineage>
        <taxon>Bacteria</taxon>
        <taxon>Pseudomonadati</taxon>
        <taxon>Verrucomicrobiota</taxon>
        <taxon>Methylacidiphilae</taxon>
        <taxon>Methylacidiphilales</taxon>
        <taxon>Methylacidiphilaceae</taxon>
        <taxon>Methylacidiphilum (ex Ratnadevi et al. 2023)</taxon>
    </lineage>
</organism>
<dbReference type="EMBL" id="CP065956">
    <property type="protein sequence ID" value="QSR87605.1"/>
    <property type="molecule type" value="Genomic_DNA"/>
</dbReference>
<dbReference type="Proteomes" id="UP000663088">
    <property type="component" value="Chromosome"/>
</dbReference>
<evidence type="ECO:0000256" key="1">
    <source>
        <dbReference type="SAM" id="MobiDB-lite"/>
    </source>
</evidence>
<feature type="transmembrane region" description="Helical" evidence="2">
    <location>
        <begin position="78"/>
        <end position="95"/>
    </location>
</feature>
<protein>
    <submittedName>
        <fullName evidence="4">Lipid-A-disaccharide synthase N-terminal domain-containing protein</fullName>
    </submittedName>
</protein>
<name>A0ABX7PX71_9BACT</name>
<proteinExistence type="predicted"/>
<evidence type="ECO:0000313" key="4">
    <source>
        <dbReference type="EMBL" id="QSR87605.1"/>
    </source>
</evidence>
<dbReference type="Pfam" id="PF07578">
    <property type="entry name" value="LAB_N"/>
    <property type="match status" value="1"/>
</dbReference>
<gene>
    <name evidence="4" type="ORF">EM20IM_04590</name>
</gene>
<dbReference type="Gene3D" id="1.20.1280.290">
    <property type="match status" value="1"/>
</dbReference>
<evidence type="ECO:0000256" key="2">
    <source>
        <dbReference type="SAM" id="Phobius"/>
    </source>
</evidence>
<feature type="transmembrane region" description="Helical" evidence="2">
    <location>
        <begin position="24"/>
        <end position="43"/>
    </location>
</feature>
<accession>A0ABX7PX71</accession>
<feature type="transmembrane region" description="Helical" evidence="2">
    <location>
        <begin position="50"/>
        <end position="72"/>
    </location>
</feature>